<dbReference type="Proteomes" id="UP000178908">
    <property type="component" value="Unassembled WGS sequence"/>
</dbReference>
<name>A0A1F8F4M4_9BACT</name>
<protein>
    <submittedName>
        <fullName evidence="1">Uncharacterized protein</fullName>
    </submittedName>
</protein>
<organism evidence="1 2">
    <name type="scientific">Candidatus Yanofskybacteria bacterium RIFCSPHIGHO2_02_FULL_39_10</name>
    <dbReference type="NCBI Taxonomy" id="1802674"/>
    <lineage>
        <taxon>Bacteria</taxon>
        <taxon>Candidatus Yanofskyibacteriota</taxon>
    </lineage>
</organism>
<evidence type="ECO:0000313" key="1">
    <source>
        <dbReference type="EMBL" id="OGN08082.1"/>
    </source>
</evidence>
<proteinExistence type="predicted"/>
<comment type="caution">
    <text evidence="1">The sequence shown here is derived from an EMBL/GenBank/DDBJ whole genome shotgun (WGS) entry which is preliminary data.</text>
</comment>
<dbReference type="AlphaFoldDB" id="A0A1F8F4M4"/>
<reference evidence="1 2" key="1">
    <citation type="journal article" date="2016" name="Nat. Commun.">
        <title>Thousands of microbial genomes shed light on interconnected biogeochemical processes in an aquifer system.</title>
        <authorList>
            <person name="Anantharaman K."/>
            <person name="Brown C.T."/>
            <person name="Hug L.A."/>
            <person name="Sharon I."/>
            <person name="Castelle C.J."/>
            <person name="Probst A.J."/>
            <person name="Thomas B.C."/>
            <person name="Singh A."/>
            <person name="Wilkins M.J."/>
            <person name="Karaoz U."/>
            <person name="Brodie E.L."/>
            <person name="Williams K.H."/>
            <person name="Hubbard S.S."/>
            <person name="Banfield J.F."/>
        </authorList>
    </citation>
    <scope>NUCLEOTIDE SEQUENCE [LARGE SCALE GENOMIC DNA]</scope>
</reference>
<accession>A0A1F8F4M4</accession>
<dbReference type="EMBL" id="MGJO01000057">
    <property type="protein sequence ID" value="OGN08082.1"/>
    <property type="molecule type" value="Genomic_DNA"/>
</dbReference>
<gene>
    <name evidence="1" type="ORF">A3C61_01135</name>
</gene>
<evidence type="ECO:0000313" key="2">
    <source>
        <dbReference type="Proteomes" id="UP000178908"/>
    </source>
</evidence>
<sequence length="60" mass="6995">MDKTWDCVIYYFMLTFLQMAPSYNFAGMEWQFASPLKDVPIRDAQTAGIFPNLNLIDELL</sequence>